<reference evidence="1 2" key="1">
    <citation type="submission" date="2016-10" db="EMBL/GenBank/DDBJ databases">
        <authorList>
            <person name="Varghese N."/>
            <person name="Submissions S."/>
        </authorList>
    </citation>
    <scope>NUCLEOTIDE SEQUENCE [LARGE SCALE GENOMIC DNA]</scope>
    <source>
        <strain evidence="1 2">BS2774</strain>
    </source>
</reference>
<organism evidence="1 2">
    <name type="scientific">Pseudomonas extremorientalis</name>
    <dbReference type="NCBI Taxonomy" id="169669"/>
    <lineage>
        <taxon>Bacteria</taxon>
        <taxon>Pseudomonadati</taxon>
        <taxon>Pseudomonadota</taxon>
        <taxon>Gammaproteobacteria</taxon>
        <taxon>Pseudomonadales</taxon>
        <taxon>Pseudomonadaceae</taxon>
        <taxon>Pseudomonas</taxon>
    </lineage>
</organism>
<name>A0ABY0SBR6_9PSED</name>
<gene>
    <name evidence="1" type="ORF">SAMN04490184_2136</name>
</gene>
<keyword evidence="2" id="KW-1185">Reference proteome</keyword>
<dbReference type="EMBL" id="LT629708">
    <property type="protein sequence ID" value="SDP04328.1"/>
    <property type="molecule type" value="Genomic_DNA"/>
</dbReference>
<evidence type="ECO:0000313" key="1">
    <source>
        <dbReference type="EMBL" id="SDP04328.1"/>
    </source>
</evidence>
<evidence type="ECO:0000313" key="2">
    <source>
        <dbReference type="Proteomes" id="UP000182654"/>
    </source>
</evidence>
<dbReference type="RefSeq" id="WP_170289475.1">
    <property type="nucleotide sequence ID" value="NZ_CP089519.1"/>
</dbReference>
<protein>
    <submittedName>
        <fullName evidence="1">Uncharacterized protein</fullName>
    </submittedName>
</protein>
<dbReference type="Proteomes" id="UP000182654">
    <property type="component" value="Chromosome I"/>
</dbReference>
<accession>A0ABY0SBR6</accession>
<sequence>MTQGSTIDSNERASEGWLKSSTFEGSIDTHTVTYRQSRDVTLDGLQPAPGGGFMGIQILFPASPPSSPISLPLPWPNTVEVRYFRQTSGGLRTSYPSQSGTLDLTFDEPQAHATGSFDFLALVDGVVHTFKGSFDIRWV</sequence>
<proteinExistence type="predicted"/>